<accession>A0A060BTP5</accession>
<evidence type="ECO:0000313" key="2">
    <source>
        <dbReference type="EMBL" id="AIA83871.1"/>
    </source>
</evidence>
<feature type="compositionally biased region" description="Basic residues" evidence="1">
    <location>
        <begin position="92"/>
        <end position="124"/>
    </location>
</feature>
<feature type="compositionally biased region" description="Low complexity" evidence="1">
    <location>
        <begin position="68"/>
        <end position="89"/>
    </location>
</feature>
<feature type="compositionally biased region" description="Basic and acidic residues" evidence="1">
    <location>
        <begin position="41"/>
        <end position="60"/>
    </location>
</feature>
<dbReference type="AlphaFoldDB" id="A0A060BTP5"/>
<evidence type="ECO:0000256" key="1">
    <source>
        <dbReference type="SAM" id="MobiDB-lite"/>
    </source>
</evidence>
<protein>
    <submittedName>
        <fullName evidence="2">CAZy families GH77 protein</fullName>
    </submittedName>
</protein>
<feature type="compositionally biased region" description="Low complexity" evidence="1">
    <location>
        <begin position="125"/>
        <end position="138"/>
    </location>
</feature>
<dbReference type="EMBL" id="KF116626">
    <property type="protein sequence ID" value="AIA83871.1"/>
    <property type="molecule type" value="Genomic_DNA"/>
</dbReference>
<proteinExistence type="predicted"/>
<name>A0A060BTP5_9MICO</name>
<feature type="non-terminal residue" evidence="2">
    <location>
        <position position="1"/>
    </location>
</feature>
<reference evidence="2" key="1">
    <citation type="journal article" date="2013" name="Environ. Microbiol.">
        <title>Seasonally variable intestinal metagenomes of the red palm weevil (Rhynchophorus ferrugineus).</title>
        <authorList>
            <person name="Jia S."/>
            <person name="Zhang X."/>
            <person name="Zhang G."/>
            <person name="Yin A."/>
            <person name="Zhang S."/>
            <person name="Li F."/>
            <person name="Wang L."/>
            <person name="Zhao D."/>
            <person name="Yun Q."/>
            <person name="Tala"/>
            <person name="Wang J."/>
            <person name="Sun G."/>
            <person name="Baabdullah M."/>
            <person name="Yu X."/>
            <person name="Hu S."/>
            <person name="Al-Mssallem I.S."/>
            <person name="Yu J."/>
        </authorList>
    </citation>
    <scope>NUCLEOTIDE SEQUENCE</scope>
</reference>
<feature type="non-terminal residue" evidence="2">
    <location>
        <position position="138"/>
    </location>
</feature>
<feature type="compositionally biased region" description="Basic residues" evidence="1">
    <location>
        <begin position="25"/>
        <end position="40"/>
    </location>
</feature>
<organism evidence="2">
    <name type="scientific">uncultured Xylanimonas sp</name>
    <dbReference type="NCBI Taxonomy" id="876087"/>
    <lineage>
        <taxon>Bacteria</taxon>
        <taxon>Bacillati</taxon>
        <taxon>Actinomycetota</taxon>
        <taxon>Actinomycetes</taxon>
        <taxon>Micrococcales</taxon>
        <taxon>Promicromonosporaceae</taxon>
        <taxon>Xylanimonas</taxon>
        <taxon>environmental samples</taxon>
    </lineage>
</organism>
<sequence length="138" mass="14511">RRPRRHPGPVPGRYGRYAPSERRAARAGRGPRRARRAPRLRGRDGDDAGVHPRGRAEGAGRPRRHPAAGDALAAAGTGRRVARGPAADGRGARGRRGAGPGARHRRRGRARVARAGRGRARGARARGAPPAGPGAARR</sequence>
<feature type="region of interest" description="Disordered" evidence="1">
    <location>
        <begin position="1"/>
        <end position="138"/>
    </location>
</feature>